<feature type="transmembrane region" description="Helical" evidence="1">
    <location>
        <begin position="49"/>
        <end position="70"/>
    </location>
</feature>
<evidence type="ECO:0000313" key="3">
    <source>
        <dbReference type="Proteomes" id="UP000036356"/>
    </source>
</evidence>
<evidence type="ECO:0000256" key="1">
    <source>
        <dbReference type="SAM" id="Phobius"/>
    </source>
</evidence>
<protein>
    <recommendedName>
        <fullName evidence="4">DUF456 domain-containing protein</fullName>
    </recommendedName>
</protein>
<evidence type="ECO:0000313" key="2">
    <source>
        <dbReference type="EMBL" id="KLU66464.1"/>
    </source>
</evidence>
<feature type="transmembrane region" description="Helical" evidence="1">
    <location>
        <begin position="82"/>
        <end position="110"/>
    </location>
</feature>
<dbReference type="EMBL" id="LDZY01000005">
    <property type="protein sequence ID" value="KLU66464.1"/>
    <property type="molecule type" value="Genomic_DNA"/>
</dbReference>
<organism evidence="2 3">
    <name type="scientific">Desulfosporosinus acididurans</name>
    <dbReference type="NCBI Taxonomy" id="476652"/>
    <lineage>
        <taxon>Bacteria</taxon>
        <taxon>Bacillati</taxon>
        <taxon>Bacillota</taxon>
        <taxon>Clostridia</taxon>
        <taxon>Eubacteriales</taxon>
        <taxon>Desulfitobacteriaceae</taxon>
        <taxon>Desulfosporosinus</taxon>
    </lineage>
</organism>
<dbReference type="PATRIC" id="fig|476652.3.peg.1927"/>
<name>A0A0J1FSK9_9FIRM</name>
<dbReference type="RefSeq" id="WP_047809713.1">
    <property type="nucleotide sequence ID" value="NZ_LDZY01000005.1"/>
</dbReference>
<keyword evidence="1" id="KW-0472">Membrane</keyword>
<keyword evidence="3" id="KW-1185">Reference proteome</keyword>
<evidence type="ECO:0008006" key="4">
    <source>
        <dbReference type="Google" id="ProtNLM"/>
    </source>
</evidence>
<dbReference type="AlphaFoldDB" id="A0A0J1FSK9"/>
<dbReference type="Proteomes" id="UP000036356">
    <property type="component" value="Unassembled WGS sequence"/>
</dbReference>
<proteinExistence type="predicted"/>
<dbReference type="STRING" id="476652.DEAC_c18630"/>
<keyword evidence="1" id="KW-1133">Transmembrane helix</keyword>
<gene>
    <name evidence="2" type="ORF">DEAC_c18630</name>
</gene>
<feature type="transmembrane region" description="Helical" evidence="1">
    <location>
        <begin position="122"/>
        <end position="145"/>
    </location>
</feature>
<feature type="transmembrane region" description="Helical" evidence="1">
    <location>
        <begin position="12"/>
        <end position="37"/>
    </location>
</feature>
<accession>A0A0J1FSK9</accession>
<comment type="caution">
    <text evidence="2">The sequence shown here is derived from an EMBL/GenBank/DDBJ whole genome shotgun (WGS) entry which is preliminary data.</text>
</comment>
<reference evidence="2 3" key="1">
    <citation type="submission" date="2015-06" db="EMBL/GenBank/DDBJ databases">
        <title>Draft genome of the moderately acidophilic sulfate reducer Candidatus Desulfosporosinus acididurans strain M1.</title>
        <authorList>
            <person name="Poehlein A."/>
            <person name="Petzsch P."/>
            <person name="Johnson B.D."/>
            <person name="Schloemann M."/>
            <person name="Daniel R."/>
            <person name="Muehling M."/>
        </authorList>
    </citation>
    <scope>NUCLEOTIDE SEQUENCE [LARGE SCALE GENOMIC DNA]</scope>
    <source>
        <strain evidence="2 3">M1</strain>
    </source>
</reference>
<keyword evidence="1" id="KW-0812">Transmembrane</keyword>
<sequence length="148" mass="15842">MRFIQLVIVEVLFLFSAGLIFFGGIRGTVAAVAVLSIVNSAVHSLGQFWHWEIPLLFGGVFGVLSLLILGKITSRTKVVSGLVGGLIGLVVFGAFLTPVAAIFIWILVAGMGLVPKNDSRHFLWGFAPTIMRIILGIGGIIFGNFMTL</sequence>